<dbReference type="InterPro" id="IPR050336">
    <property type="entry name" value="Chromosome_partition/occlusion"/>
</dbReference>
<dbReference type="GO" id="GO:0032259">
    <property type="term" value="P:methylation"/>
    <property type="evidence" value="ECO:0007669"/>
    <property type="project" value="UniProtKB-KW"/>
</dbReference>
<gene>
    <name evidence="6" type="ORF">C5Y83_28275</name>
</gene>
<evidence type="ECO:0000256" key="4">
    <source>
        <dbReference type="SAM" id="MobiDB-lite"/>
    </source>
</evidence>
<organism evidence="6 7">
    <name type="scientific">Blastopirellula marina</name>
    <dbReference type="NCBI Taxonomy" id="124"/>
    <lineage>
        <taxon>Bacteria</taxon>
        <taxon>Pseudomonadati</taxon>
        <taxon>Planctomycetota</taxon>
        <taxon>Planctomycetia</taxon>
        <taxon>Pirellulales</taxon>
        <taxon>Pirellulaceae</taxon>
        <taxon>Blastopirellula</taxon>
    </lineage>
</organism>
<name>A0A2S8F8N2_9BACT</name>
<dbReference type="OrthoDB" id="9773571at2"/>
<dbReference type="GO" id="GO:0007059">
    <property type="term" value="P:chromosome segregation"/>
    <property type="evidence" value="ECO:0007669"/>
    <property type="project" value="TreeGrafter"/>
</dbReference>
<dbReference type="PANTHER" id="PTHR33375:SF1">
    <property type="entry name" value="CHROMOSOME-PARTITIONING PROTEIN PARB-RELATED"/>
    <property type="match status" value="1"/>
</dbReference>
<dbReference type="Pfam" id="PF02195">
    <property type="entry name" value="ParB_N"/>
    <property type="match status" value="1"/>
</dbReference>
<dbReference type="InterPro" id="IPR015840">
    <property type="entry name" value="DNA_MeTrfase_ParB"/>
</dbReference>
<dbReference type="PANTHER" id="PTHR33375">
    <property type="entry name" value="CHROMOSOME-PARTITIONING PROTEIN PARB-RELATED"/>
    <property type="match status" value="1"/>
</dbReference>
<feature type="domain" description="ParB-like N-terminal" evidence="5">
    <location>
        <begin position="4"/>
        <end position="89"/>
    </location>
</feature>
<dbReference type="GO" id="GO:0008170">
    <property type="term" value="F:N-methyltransferase activity"/>
    <property type="evidence" value="ECO:0007669"/>
    <property type="project" value="InterPro"/>
</dbReference>
<dbReference type="InterPro" id="IPR002941">
    <property type="entry name" value="DNA_methylase_N4/N6"/>
</dbReference>
<dbReference type="CDD" id="cd16402">
    <property type="entry name" value="ParB_N_like_MT"/>
    <property type="match status" value="1"/>
</dbReference>
<evidence type="ECO:0000256" key="1">
    <source>
        <dbReference type="ARBA" id="ARBA00022603"/>
    </source>
</evidence>
<dbReference type="GO" id="GO:0045881">
    <property type="term" value="P:positive regulation of sporulation resulting in formation of a cellular spore"/>
    <property type="evidence" value="ECO:0007669"/>
    <property type="project" value="TreeGrafter"/>
</dbReference>
<sequence>MKIEQWNVSDVTPYPSNPRVNDGAVDAVAKSLAEFGFRQPIVVDEAGVVIVGHTRLKAAQKLGMTQVPVHVAEGMSDEQIRAYRIADNQTATIAEWDLDLLPIELNALKDADYDLGLLGFKDDELAKMLSGDVKDGLNDPDDVPEPPDDPVTQPGDLWILGDHRLLCGDSSKVDDVDRLLDGAVIHLVNTDPPYNVKVEPRSKNAIAAGNSSFADSSKRKSNGAPKKMRSKDRPLANDFVSDEEFDRLLDAWFGNMTRVLAPGRGFYIWGGYANLGNYPPVLKKHGLYFSQAIVWDKLHPVLTRKDFLGCFEIAFYGWKEGSAHKFYGPHNVPDLWHVKKIPPQQMEHLTAKPAELAVRAMQYSTVAGENVLDLFGGSGSTLIGAEQTGRKAYLMELDTYYCDTIVDRFQRFTGKPAVLERTGDSPIPMKAREEAMR</sequence>
<dbReference type="EC" id="2.1.1.-" evidence="3"/>
<protein>
    <recommendedName>
        <fullName evidence="3">Methyltransferase</fullName>
        <ecNumber evidence="3">2.1.1.-</ecNumber>
    </recommendedName>
</protein>
<keyword evidence="2" id="KW-0808">Transferase</keyword>
<dbReference type="GO" id="GO:0003677">
    <property type="term" value="F:DNA binding"/>
    <property type="evidence" value="ECO:0007669"/>
    <property type="project" value="InterPro"/>
</dbReference>
<dbReference type="InterPro" id="IPR029063">
    <property type="entry name" value="SAM-dependent_MTases_sf"/>
</dbReference>
<accession>A0A2S8F8N2</accession>
<dbReference type="RefSeq" id="WP_105333178.1">
    <property type="nucleotide sequence ID" value="NZ_PUHY01000016.1"/>
</dbReference>
<dbReference type="GO" id="GO:0005694">
    <property type="term" value="C:chromosome"/>
    <property type="evidence" value="ECO:0007669"/>
    <property type="project" value="TreeGrafter"/>
</dbReference>
<dbReference type="Gene3D" id="3.90.1530.10">
    <property type="entry name" value="Conserved hypothetical protein from pyrococcus furiosus pfu- 392566-001, ParB domain"/>
    <property type="match status" value="1"/>
</dbReference>
<evidence type="ECO:0000259" key="5">
    <source>
        <dbReference type="SMART" id="SM00470"/>
    </source>
</evidence>
<dbReference type="PIRSF" id="PIRSF036758">
    <property type="entry name" value="Aden_M_ParB"/>
    <property type="match status" value="1"/>
</dbReference>
<comment type="similarity">
    <text evidence="3">Belongs to the N(4)/N(6)-methyltransferase family.</text>
</comment>
<dbReference type="PRINTS" id="PR00508">
    <property type="entry name" value="S21N4MTFRASE"/>
</dbReference>
<evidence type="ECO:0000313" key="7">
    <source>
        <dbReference type="Proteomes" id="UP000238322"/>
    </source>
</evidence>
<feature type="compositionally biased region" description="Acidic residues" evidence="4">
    <location>
        <begin position="138"/>
        <end position="148"/>
    </location>
</feature>
<dbReference type="Gene3D" id="3.40.50.150">
    <property type="entry name" value="Vaccinia Virus protein VP39"/>
    <property type="match status" value="1"/>
</dbReference>
<feature type="region of interest" description="Disordered" evidence="4">
    <location>
        <begin position="209"/>
        <end position="233"/>
    </location>
</feature>
<feature type="region of interest" description="Disordered" evidence="4">
    <location>
        <begin position="132"/>
        <end position="152"/>
    </location>
</feature>
<dbReference type="SUPFAM" id="SSF53335">
    <property type="entry name" value="S-adenosyl-L-methionine-dependent methyltransferases"/>
    <property type="match status" value="1"/>
</dbReference>
<dbReference type="InterPro" id="IPR001091">
    <property type="entry name" value="RM_Methyltransferase"/>
</dbReference>
<reference evidence="6 7" key="1">
    <citation type="submission" date="2018-02" db="EMBL/GenBank/DDBJ databases">
        <title>Comparative genomes isolates from brazilian mangrove.</title>
        <authorList>
            <person name="Araujo J.E."/>
            <person name="Taketani R.G."/>
            <person name="Silva M.C.P."/>
            <person name="Loureco M.V."/>
            <person name="Andreote F.D."/>
        </authorList>
    </citation>
    <scope>NUCLEOTIDE SEQUENCE [LARGE SCALE GENOMIC DNA]</scope>
    <source>
        <strain evidence="6 7">Hex-1 MGV</strain>
    </source>
</reference>
<dbReference type="InterPro" id="IPR003115">
    <property type="entry name" value="ParB_N"/>
</dbReference>
<comment type="caution">
    <text evidence="6">The sequence shown here is derived from an EMBL/GenBank/DDBJ whole genome shotgun (WGS) entry which is preliminary data.</text>
</comment>
<evidence type="ECO:0000256" key="2">
    <source>
        <dbReference type="ARBA" id="ARBA00022679"/>
    </source>
</evidence>
<keyword evidence="1" id="KW-0489">Methyltransferase</keyword>
<dbReference type="AlphaFoldDB" id="A0A2S8F8N2"/>
<dbReference type="SMART" id="SM00470">
    <property type="entry name" value="ParB"/>
    <property type="match status" value="1"/>
</dbReference>
<dbReference type="Pfam" id="PF01555">
    <property type="entry name" value="N6_N4_Mtase"/>
    <property type="match status" value="1"/>
</dbReference>
<dbReference type="InterPro" id="IPR036086">
    <property type="entry name" value="ParB/Sulfiredoxin_sf"/>
</dbReference>
<dbReference type="Proteomes" id="UP000238322">
    <property type="component" value="Unassembled WGS sequence"/>
</dbReference>
<dbReference type="SUPFAM" id="SSF110849">
    <property type="entry name" value="ParB/Sulfiredoxin"/>
    <property type="match status" value="1"/>
</dbReference>
<dbReference type="EMBL" id="PUHY01000016">
    <property type="protein sequence ID" value="PQO28509.1"/>
    <property type="molecule type" value="Genomic_DNA"/>
</dbReference>
<evidence type="ECO:0000256" key="3">
    <source>
        <dbReference type="RuleBase" id="RU362026"/>
    </source>
</evidence>
<evidence type="ECO:0000313" key="6">
    <source>
        <dbReference type="EMBL" id="PQO28509.1"/>
    </source>
</evidence>
<proteinExistence type="inferred from homology"/>